<accession>A0A0B0PGW5</accession>
<gene>
    <name evidence="1" type="ORF">F383_31482</name>
</gene>
<protein>
    <submittedName>
        <fullName evidence="1">Uncharacterized protein</fullName>
    </submittedName>
</protein>
<proteinExistence type="predicted"/>
<keyword evidence="2" id="KW-1185">Reference proteome</keyword>
<evidence type="ECO:0000313" key="1">
    <source>
        <dbReference type="EMBL" id="KHG24195.1"/>
    </source>
</evidence>
<name>A0A0B0PGW5_GOSAR</name>
<reference evidence="2" key="1">
    <citation type="submission" date="2014-09" db="EMBL/GenBank/DDBJ databases">
        <authorList>
            <person name="Mudge J."/>
            <person name="Ramaraj T."/>
            <person name="Lindquist I.E."/>
            <person name="Bharti A.K."/>
            <person name="Sundararajan A."/>
            <person name="Cameron C.T."/>
            <person name="Woodward J.E."/>
            <person name="May G.D."/>
            <person name="Brubaker C."/>
            <person name="Broadhvest J."/>
            <person name="Wilkins T.A."/>
        </authorList>
    </citation>
    <scope>NUCLEOTIDE SEQUENCE</scope>
    <source>
        <strain evidence="2">cv. AKA8401</strain>
    </source>
</reference>
<dbReference type="Proteomes" id="UP000032142">
    <property type="component" value="Unassembled WGS sequence"/>
</dbReference>
<organism evidence="1 2">
    <name type="scientific">Gossypium arboreum</name>
    <name type="common">Tree cotton</name>
    <name type="synonym">Gossypium nanking</name>
    <dbReference type="NCBI Taxonomy" id="29729"/>
    <lineage>
        <taxon>Eukaryota</taxon>
        <taxon>Viridiplantae</taxon>
        <taxon>Streptophyta</taxon>
        <taxon>Embryophyta</taxon>
        <taxon>Tracheophyta</taxon>
        <taxon>Spermatophyta</taxon>
        <taxon>Magnoliopsida</taxon>
        <taxon>eudicotyledons</taxon>
        <taxon>Gunneridae</taxon>
        <taxon>Pentapetalae</taxon>
        <taxon>rosids</taxon>
        <taxon>malvids</taxon>
        <taxon>Malvales</taxon>
        <taxon>Malvaceae</taxon>
        <taxon>Malvoideae</taxon>
        <taxon>Gossypium</taxon>
    </lineage>
</organism>
<evidence type="ECO:0000313" key="2">
    <source>
        <dbReference type="Proteomes" id="UP000032142"/>
    </source>
</evidence>
<dbReference type="AlphaFoldDB" id="A0A0B0PGW5"/>
<dbReference type="EMBL" id="KN427886">
    <property type="protein sequence ID" value="KHG24195.1"/>
    <property type="molecule type" value="Genomic_DNA"/>
</dbReference>
<sequence>MRLGNGFILSARVDTRACV</sequence>